<sequence>MALNLIDPKDWTPSVFVESLDQPLSLHPFGARQGDAAWYALQTAGAVPLLGTHVGATIDWAVEASRRAPLPGFGRTAEAWEVLASAAVADVSAARAMEPHLDARSIITQAGIDGYDVDLDAINADDDSSWGVYAAEGARLEARPTDEGWVLSGTKNWCSLADDLSHALVTAWTGAETRRLFAIDLKCSGVHAHRGPWHARGLSRIVSAPVDFDDVPATPVGPDGWYLQRPGFAWGGMGVAAVWWGATAPLVRAVVDRAASEGADQIAAMYAGAADTAFWSLRSVLAEAAHAVDAGVTGRDLRITAERVRAIAASTVEEVIRISDHALGPGPLTTDEKHARRVSDLRIYVRQHHAERDLARLGSLLARR</sequence>
<dbReference type="EMBL" id="JBHTIM010000001">
    <property type="protein sequence ID" value="MFD0780427.1"/>
    <property type="molecule type" value="Genomic_DNA"/>
</dbReference>
<protein>
    <submittedName>
        <fullName evidence="1">Acyl-CoA dehydrogenase</fullName>
    </submittedName>
</protein>
<keyword evidence="2" id="KW-1185">Reference proteome</keyword>
<reference evidence="2" key="1">
    <citation type="journal article" date="2019" name="Int. J. Syst. Evol. Microbiol.">
        <title>The Global Catalogue of Microorganisms (GCM) 10K type strain sequencing project: providing services to taxonomists for standard genome sequencing and annotation.</title>
        <authorList>
            <consortium name="The Broad Institute Genomics Platform"/>
            <consortium name="The Broad Institute Genome Sequencing Center for Infectious Disease"/>
            <person name="Wu L."/>
            <person name="Ma J."/>
        </authorList>
    </citation>
    <scope>NUCLEOTIDE SEQUENCE [LARGE SCALE GENOMIC DNA]</scope>
    <source>
        <strain evidence="2">CCUG 50754</strain>
    </source>
</reference>
<dbReference type="InterPro" id="IPR009100">
    <property type="entry name" value="AcylCoA_DH/oxidase_NM_dom_sf"/>
</dbReference>
<gene>
    <name evidence="1" type="ORF">ACFQZV_03825</name>
</gene>
<dbReference type="SUPFAM" id="SSF56645">
    <property type="entry name" value="Acyl-CoA dehydrogenase NM domain-like"/>
    <property type="match status" value="1"/>
</dbReference>
<dbReference type="Proteomes" id="UP001597042">
    <property type="component" value="Unassembled WGS sequence"/>
</dbReference>
<evidence type="ECO:0000313" key="1">
    <source>
        <dbReference type="EMBL" id="MFD0780427.1"/>
    </source>
</evidence>
<proteinExistence type="predicted"/>
<accession>A0ABW2ZP73</accession>
<comment type="caution">
    <text evidence="1">The sequence shown here is derived from an EMBL/GenBank/DDBJ whole genome shotgun (WGS) entry which is preliminary data.</text>
</comment>
<dbReference type="RefSeq" id="WP_378750691.1">
    <property type="nucleotide sequence ID" value="NZ_JBHSSV010000003.1"/>
</dbReference>
<dbReference type="InterPro" id="IPR046373">
    <property type="entry name" value="Acyl-CoA_Oxase/DH_mid-dom_sf"/>
</dbReference>
<dbReference type="Gene3D" id="2.40.110.10">
    <property type="entry name" value="Butyryl-CoA Dehydrogenase, subunit A, domain 2"/>
    <property type="match status" value="1"/>
</dbReference>
<evidence type="ECO:0000313" key="2">
    <source>
        <dbReference type="Proteomes" id="UP001597042"/>
    </source>
</evidence>
<organism evidence="1 2">
    <name type="scientific">Microbacterium koreense</name>
    <dbReference type="NCBI Taxonomy" id="323761"/>
    <lineage>
        <taxon>Bacteria</taxon>
        <taxon>Bacillati</taxon>
        <taxon>Actinomycetota</taxon>
        <taxon>Actinomycetes</taxon>
        <taxon>Micrococcales</taxon>
        <taxon>Microbacteriaceae</taxon>
        <taxon>Microbacterium</taxon>
    </lineage>
</organism>
<name>A0ABW2ZP73_9MICO</name>